<evidence type="ECO:0000256" key="1">
    <source>
        <dbReference type="SAM" id="MobiDB-lite"/>
    </source>
</evidence>
<reference evidence="3 4" key="1">
    <citation type="submission" date="2023-08" db="EMBL/GenBank/DDBJ databases">
        <authorList>
            <person name="Palmer J.M."/>
        </authorList>
    </citation>
    <scope>NUCLEOTIDE SEQUENCE [LARGE SCALE GENOMIC DNA]</scope>
    <source>
        <strain evidence="3 4">TWF481</strain>
    </source>
</reference>
<feature type="compositionally biased region" description="Low complexity" evidence="1">
    <location>
        <begin position="8"/>
        <end position="32"/>
    </location>
</feature>
<comment type="caution">
    <text evidence="3">The sequence shown here is derived from an EMBL/GenBank/DDBJ whole genome shotgun (WGS) entry which is preliminary data.</text>
</comment>
<organism evidence="3 4">
    <name type="scientific">Arthrobotrys musiformis</name>
    <dbReference type="NCBI Taxonomy" id="47236"/>
    <lineage>
        <taxon>Eukaryota</taxon>
        <taxon>Fungi</taxon>
        <taxon>Dikarya</taxon>
        <taxon>Ascomycota</taxon>
        <taxon>Pezizomycotina</taxon>
        <taxon>Orbiliomycetes</taxon>
        <taxon>Orbiliales</taxon>
        <taxon>Orbiliaceae</taxon>
        <taxon>Arthrobotrys</taxon>
    </lineage>
</organism>
<gene>
    <name evidence="3" type="ORF">TWF481_001426</name>
</gene>
<keyword evidence="2" id="KW-0472">Membrane</keyword>
<feature type="compositionally biased region" description="Basic and acidic residues" evidence="1">
    <location>
        <begin position="136"/>
        <end position="153"/>
    </location>
</feature>
<sequence length="336" mass="34602">MGLLSKIKSGVKSLFGSGSSKSSSSSSPSISSTPPPPPLPPLSSSSSPSRSSGEDPFDLNKILGGSGNRRGKHHNRPNGGGFSGFAGGKHNGGKVGKHMVKKDITILAAFLGLIAVVIVSLLLFACIAKIRRSRRTNAEKNRNKAGGDVEKGNEQQSVHENVVTDSSTGLDMSDKSYTEEKLHYSGEGGTDLMPPTWGHSENTLSVGTAVATSGSAECSNCAQNGSTVCESCFGGSSAHTPIPDTAIEQESLQIAAPGAWVTEQQIDPNPAGPSNWVPENPSPADTVLPTVLPEVQVSTTPFVDASDTIGLADGGPIGTAQTTPGEFNANDIINLN</sequence>
<dbReference type="AlphaFoldDB" id="A0AAV9WQN0"/>
<keyword evidence="2" id="KW-0812">Transmembrane</keyword>
<accession>A0AAV9WQN0</accession>
<keyword evidence="4" id="KW-1185">Reference proteome</keyword>
<feature type="region of interest" description="Disordered" evidence="1">
    <location>
        <begin position="1"/>
        <end position="87"/>
    </location>
</feature>
<evidence type="ECO:0000256" key="2">
    <source>
        <dbReference type="SAM" id="Phobius"/>
    </source>
</evidence>
<feature type="compositionally biased region" description="Gly residues" evidence="1">
    <location>
        <begin position="78"/>
        <end position="87"/>
    </location>
</feature>
<evidence type="ECO:0000313" key="4">
    <source>
        <dbReference type="Proteomes" id="UP001370758"/>
    </source>
</evidence>
<name>A0AAV9WQN0_9PEZI</name>
<feature type="compositionally biased region" description="Low complexity" evidence="1">
    <location>
        <begin position="42"/>
        <end position="51"/>
    </location>
</feature>
<feature type="transmembrane region" description="Helical" evidence="2">
    <location>
        <begin position="104"/>
        <end position="125"/>
    </location>
</feature>
<evidence type="ECO:0000313" key="3">
    <source>
        <dbReference type="EMBL" id="KAK6512541.1"/>
    </source>
</evidence>
<keyword evidence="2" id="KW-1133">Transmembrane helix</keyword>
<dbReference type="Proteomes" id="UP001370758">
    <property type="component" value="Unassembled WGS sequence"/>
</dbReference>
<protein>
    <submittedName>
        <fullName evidence="3">Uncharacterized protein</fullName>
    </submittedName>
</protein>
<proteinExistence type="predicted"/>
<dbReference type="EMBL" id="JAVHJL010000001">
    <property type="protein sequence ID" value="KAK6512541.1"/>
    <property type="molecule type" value="Genomic_DNA"/>
</dbReference>
<feature type="region of interest" description="Disordered" evidence="1">
    <location>
        <begin position="135"/>
        <end position="157"/>
    </location>
</feature>